<keyword evidence="3" id="KW-1185">Reference proteome</keyword>
<evidence type="ECO:0000256" key="1">
    <source>
        <dbReference type="SAM" id="MobiDB-lite"/>
    </source>
</evidence>
<protein>
    <submittedName>
        <fullName evidence="2">Uncharacterized protein</fullName>
    </submittedName>
</protein>
<gene>
    <name evidence="2" type="ORF">NPIL_495281</name>
</gene>
<dbReference type="OrthoDB" id="8051507at2759"/>
<dbReference type="AlphaFoldDB" id="A0A8X6TVS6"/>
<reference evidence="2" key="1">
    <citation type="submission" date="2020-08" db="EMBL/GenBank/DDBJ databases">
        <title>Multicomponent nature underlies the extraordinary mechanical properties of spider dragline silk.</title>
        <authorList>
            <person name="Kono N."/>
            <person name="Nakamura H."/>
            <person name="Mori M."/>
            <person name="Yoshida Y."/>
            <person name="Ohtoshi R."/>
            <person name="Malay A.D."/>
            <person name="Moran D.A.P."/>
            <person name="Tomita M."/>
            <person name="Numata K."/>
            <person name="Arakawa K."/>
        </authorList>
    </citation>
    <scope>NUCLEOTIDE SEQUENCE</scope>
</reference>
<dbReference type="EMBL" id="BMAW01016982">
    <property type="protein sequence ID" value="GFT51672.1"/>
    <property type="molecule type" value="Genomic_DNA"/>
</dbReference>
<proteinExistence type="predicted"/>
<feature type="compositionally biased region" description="Polar residues" evidence="1">
    <location>
        <begin position="77"/>
        <end position="92"/>
    </location>
</feature>
<name>A0A8X6TVS6_NEPPI</name>
<organism evidence="2 3">
    <name type="scientific">Nephila pilipes</name>
    <name type="common">Giant wood spider</name>
    <name type="synonym">Nephila maculata</name>
    <dbReference type="NCBI Taxonomy" id="299642"/>
    <lineage>
        <taxon>Eukaryota</taxon>
        <taxon>Metazoa</taxon>
        <taxon>Ecdysozoa</taxon>
        <taxon>Arthropoda</taxon>
        <taxon>Chelicerata</taxon>
        <taxon>Arachnida</taxon>
        <taxon>Araneae</taxon>
        <taxon>Araneomorphae</taxon>
        <taxon>Entelegynae</taxon>
        <taxon>Araneoidea</taxon>
        <taxon>Nephilidae</taxon>
        <taxon>Nephila</taxon>
    </lineage>
</organism>
<evidence type="ECO:0000313" key="3">
    <source>
        <dbReference type="Proteomes" id="UP000887013"/>
    </source>
</evidence>
<accession>A0A8X6TVS6</accession>
<sequence length="99" mass="11612">MYAKWTFPWSIVEEQSSLSYLVEMPDNSEKHLHVYKIIQNQTENIGVIYESEIDFGDIKNVPVIKRAPNDETYIKTHLNSSHLNNDQKQSINDLLMKNM</sequence>
<evidence type="ECO:0000313" key="2">
    <source>
        <dbReference type="EMBL" id="GFT51672.1"/>
    </source>
</evidence>
<dbReference type="Proteomes" id="UP000887013">
    <property type="component" value="Unassembled WGS sequence"/>
</dbReference>
<comment type="caution">
    <text evidence="2">The sequence shown here is derived from an EMBL/GenBank/DDBJ whole genome shotgun (WGS) entry which is preliminary data.</text>
</comment>
<feature type="region of interest" description="Disordered" evidence="1">
    <location>
        <begin position="77"/>
        <end position="99"/>
    </location>
</feature>